<evidence type="ECO:0000256" key="5">
    <source>
        <dbReference type="ARBA" id="ARBA00023136"/>
    </source>
</evidence>
<evidence type="ECO:0000256" key="4">
    <source>
        <dbReference type="ARBA" id="ARBA00022989"/>
    </source>
</evidence>
<dbReference type="SUPFAM" id="SSF161098">
    <property type="entry name" value="MetI-like"/>
    <property type="match status" value="1"/>
</dbReference>
<feature type="domain" description="ABC transmembrane type-1" evidence="7">
    <location>
        <begin position="16"/>
        <end position="200"/>
    </location>
</feature>
<evidence type="ECO:0000256" key="2">
    <source>
        <dbReference type="ARBA" id="ARBA00022448"/>
    </source>
</evidence>
<feature type="transmembrane region" description="Helical" evidence="6">
    <location>
        <begin position="80"/>
        <end position="101"/>
    </location>
</feature>
<feature type="transmembrane region" description="Helical" evidence="6">
    <location>
        <begin position="49"/>
        <end position="74"/>
    </location>
</feature>
<keyword evidence="2 6" id="KW-0813">Transport</keyword>
<proteinExistence type="inferred from homology"/>
<feature type="transmembrane region" description="Helical" evidence="6">
    <location>
        <begin position="20"/>
        <end position="42"/>
    </location>
</feature>
<evidence type="ECO:0000256" key="3">
    <source>
        <dbReference type="ARBA" id="ARBA00022692"/>
    </source>
</evidence>
<keyword evidence="4 6" id="KW-1133">Transmembrane helix</keyword>
<keyword evidence="9" id="KW-1185">Reference proteome</keyword>
<dbReference type="EMBL" id="FWXH01000014">
    <property type="protein sequence ID" value="SMC26759.1"/>
    <property type="molecule type" value="Genomic_DNA"/>
</dbReference>
<keyword evidence="3 6" id="KW-0812">Transmembrane</keyword>
<organism evidence="8 9">
    <name type="scientific">Clostridium acidisoli DSM 12555</name>
    <dbReference type="NCBI Taxonomy" id="1121291"/>
    <lineage>
        <taxon>Bacteria</taxon>
        <taxon>Bacillati</taxon>
        <taxon>Bacillota</taxon>
        <taxon>Clostridia</taxon>
        <taxon>Eubacteriales</taxon>
        <taxon>Clostridiaceae</taxon>
        <taxon>Clostridium</taxon>
    </lineage>
</organism>
<dbReference type="InterPro" id="IPR035906">
    <property type="entry name" value="MetI-like_sf"/>
</dbReference>
<feature type="transmembrane region" description="Helical" evidence="6">
    <location>
        <begin position="147"/>
        <end position="166"/>
    </location>
</feature>
<dbReference type="RefSeq" id="WP_084116729.1">
    <property type="nucleotide sequence ID" value="NZ_FWXH01000014.1"/>
</dbReference>
<dbReference type="InterPro" id="IPR051204">
    <property type="entry name" value="ABC_transp_perm/SBD"/>
</dbReference>
<name>A0A1W1XS13_9CLOT</name>
<dbReference type="GO" id="GO:0005886">
    <property type="term" value="C:plasma membrane"/>
    <property type="evidence" value="ECO:0007669"/>
    <property type="project" value="UniProtKB-SubCell"/>
</dbReference>
<dbReference type="CDD" id="cd06261">
    <property type="entry name" value="TM_PBP2"/>
    <property type="match status" value="1"/>
</dbReference>
<dbReference type="InterPro" id="IPR000515">
    <property type="entry name" value="MetI-like"/>
</dbReference>
<dbReference type="OrthoDB" id="9801163at2"/>
<gene>
    <name evidence="8" type="ORF">SAMN02745134_02933</name>
</gene>
<dbReference type="PANTHER" id="PTHR30177">
    <property type="entry name" value="GLYCINE BETAINE/L-PROLINE TRANSPORT SYSTEM PERMEASE PROTEIN PROW"/>
    <property type="match status" value="1"/>
</dbReference>
<reference evidence="8 9" key="1">
    <citation type="submission" date="2017-04" db="EMBL/GenBank/DDBJ databases">
        <authorList>
            <person name="Afonso C.L."/>
            <person name="Miller P.J."/>
            <person name="Scott M.A."/>
            <person name="Spackman E."/>
            <person name="Goraichik I."/>
            <person name="Dimitrov K.M."/>
            <person name="Suarez D.L."/>
            <person name="Swayne D.E."/>
        </authorList>
    </citation>
    <scope>NUCLEOTIDE SEQUENCE [LARGE SCALE GENOMIC DNA]</scope>
    <source>
        <strain evidence="8 9">DSM 12555</strain>
    </source>
</reference>
<dbReference type="GO" id="GO:0055085">
    <property type="term" value="P:transmembrane transport"/>
    <property type="evidence" value="ECO:0007669"/>
    <property type="project" value="InterPro"/>
</dbReference>
<dbReference type="AlphaFoldDB" id="A0A1W1XS13"/>
<evidence type="ECO:0000259" key="7">
    <source>
        <dbReference type="PROSITE" id="PS50928"/>
    </source>
</evidence>
<dbReference type="PROSITE" id="PS50928">
    <property type="entry name" value="ABC_TM1"/>
    <property type="match status" value="1"/>
</dbReference>
<dbReference type="PANTHER" id="PTHR30177:SF4">
    <property type="entry name" value="OSMOPROTECTANT IMPORT PERMEASE PROTEIN OSMW"/>
    <property type="match status" value="1"/>
</dbReference>
<dbReference type="Gene3D" id="1.10.3720.10">
    <property type="entry name" value="MetI-like"/>
    <property type="match status" value="1"/>
</dbReference>
<feature type="transmembrane region" description="Helical" evidence="6">
    <location>
        <begin position="178"/>
        <end position="198"/>
    </location>
</feature>
<sequence>MIKYLFENYSDMLTLLSQHIYLVAMSVLISLLIAIPIVLIIFHSKILSAIVLALFGVLYSIPSLAMFAFLIPVLGLGEQTAIVVLIIYNQYILVRNILVAFQSIDPSIIEAAKGMGLSSMQLFINIQIPLALPIILGGTRIAMVSTIGVATIAAVINAGGLGVMLFDGLRMNYLTKILWGTIMSAGLSLITNQVLLVLEKIASQKARGECGSDFSGKI</sequence>
<dbReference type="STRING" id="1121291.SAMN02745134_02933"/>
<dbReference type="Proteomes" id="UP000192468">
    <property type="component" value="Unassembled WGS sequence"/>
</dbReference>
<evidence type="ECO:0000256" key="6">
    <source>
        <dbReference type="RuleBase" id="RU363032"/>
    </source>
</evidence>
<comment type="subcellular location">
    <subcellularLocation>
        <location evidence="6">Cell membrane</location>
        <topology evidence="6">Multi-pass membrane protein</topology>
    </subcellularLocation>
    <subcellularLocation>
        <location evidence="1">Membrane</location>
        <topology evidence="1">Multi-pass membrane protein</topology>
    </subcellularLocation>
</comment>
<accession>A0A1W1XS13</accession>
<dbReference type="GO" id="GO:0031460">
    <property type="term" value="P:glycine betaine transport"/>
    <property type="evidence" value="ECO:0007669"/>
    <property type="project" value="TreeGrafter"/>
</dbReference>
<dbReference type="Pfam" id="PF00528">
    <property type="entry name" value="BPD_transp_1"/>
    <property type="match status" value="1"/>
</dbReference>
<protein>
    <submittedName>
        <fullName evidence="8">Osmoprotectant transport system permease protein</fullName>
    </submittedName>
</protein>
<keyword evidence="5 6" id="KW-0472">Membrane</keyword>
<evidence type="ECO:0000256" key="1">
    <source>
        <dbReference type="ARBA" id="ARBA00004141"/>
    </source>
</evidence>
<evidence type="ECO:0000313" key="8">
    <source>
        <dbReference type="EMBL" id="SMC26759.1"/>
    </source>
</evidence>
<comment type="similarity">
    <text evidence="6">Belongs to the binding-protein-dependent transport system permease family.</text>
</comment>
<evidence type="ECO:0000313" key="9">
    <source>
        <dbReference type="Proteomes" id="UP000192468"/>
    </source>
</evidence>